<gene>
    <name evidence="2" type="ORF">ACFQL7_06160</name>
</gene>
<evidence type="ECO:0000313" key="3">
    <source>
        <dbReference type="Proteomes" id="UP001596417"/>
    </source>
</evidence>
<dbReference type="Proteomes" id="UP001596417">
    <property type="component" value="Unassembled WGS sequence"/>
</dbReference>
<dbReference type="GeneID" id="76199042"/>
<keyword evidence="3" id="KW-1185">Reference proteome</keyword>
<evidence type="ECO:0000259" key="1">
    <source>
        <dbReference type="Pfam" id="PF01978"/>
    </source>
</evidence>
<dbReference type="RefSeq" id="WP_248905554.1">
    <property type="nucleotide sequence ID" value="NZ_CP109979.1"/>
</dbReference>
<organism evidence="2 3">
    <name type="scientific">Halocatena marina</name>
    <dbReference type="NCBI Taxonomy" id="2934937"/>
    <lineage>
        <taxon>Archaea</taxon>
        <taxon>Methanobacteriati</taxon>
        <taxon>Methanobacteriota</taxon>
        <taxon>Stenosarchaea group</taxon>
        <taxon>Halobacteria</taxon>
        <taxon>Halobacteriales</taxon>
        <taxon>Natronomonadaceae</taxon>
        <taxon>Halocatena</taxon>
    </lineage>
</organism>
<evidence type="ECO:0000313" key="2">
    <source>
        <dbReference type="EMBL" id="MFC7189473.1"/>
    </source>
</evidence>
<accession>A0ABD5YPA1</accession>
<dbReference type="Gene3D" id="1.10.10.10">
    <property type="entry name" value="Winged helix-like DNA-binding domain superfamily/Winged helix DNA-binding domain"/>
    <property type="match status" value="1"/>
</dbReference>
<name>A0ABD5YPA1_9EURY</name>
<dbReference type="SUPFAM" id="SSF46785">
    <property type="entry name" value="Winged helix' DNA-binding domain"/>
    <property type="match status" value="1"/>
</dbReference>
<dbReference type="PANTHER" id="PTHR34293:SF1">
    <property type="entry name" value="HTH-TYPE TRANSCRIPTIONAL REGULATOR TRMBL2"/>
    <property type="match status" value="1"/>
</dbReference>
<comment type="caution">
    <text evidence="2">The sequence shown here is derived from an EMBL/GenBank/DDBJ whole genome shotgun (WGS) entry which is preliminary data.</text>
</comment>
<protein>
    <submittedName>
        <fullName evidence="2">TrmB family transcriptional regulator</fullName>
    </submittedName>
</protein>
<dbReference type="InterPro" id="IPR002831">
    <property type="entry name" value="Tscrpt_reg_TrmB_N"/>
</dbReference>
<dbReference type="PANTHER" id="PTHR34293">
    <property type="entry name" value="HTH-TYPE TRANSCRIPTIONAL REGULATOR TRMBL2"/>
    <property type="match status" value="1"/>
</dbReference>
<dbReference type="EMBL" id="JBHTAX010000001">
    <property type="protein sequence ID" value="MFC7189473.1"/>
    <property type="molecule type" value="Genomic_DNA"/>
</dbReference>
<dbReference type="AlphaFoldDB" id="A0ABD5YPA1"/>
<feature type="domain" description="Transcription regulator TrmB N-terminal" evidence="1">
    <location>
        <begin position="16"/>
        <end position="82"/>
    </location>
</feature>
<dbReference type="Pfam" id="PF01978">
    <property type="entry name" value="TrmB"/>
    <property type="match status" value="1"/>
</dbReference>
<dbReference type="InterPro" id="IPR036390">
    <property type="entry name" value="WH_DNA-bd_sf"/>
</dbReference>
<reference evidence="2 3" key="1">
    <citation type="journal article" date="2019" name="Int. J. Syst. Evol. Microbiol.">
        <title>The Global Catalogue of Microorganisms (GCM) 10K type strain sequencing project: providing services to taxonomists for standard genome sequencing and annotation.</title>
        <authorList>
            <consortium name="The Broad Institute Genomics Platform"/>
            <consortium name="The Broad Institute Genome Sequencing Center for Infectious Disease"/>
            <person name="Wu L."/>
            <person name="Ma J."/>
        </authorList>
    </citation>
    <scope>NUCLEOTIDE SEQUENCE [LARGE SCALE GENOMIC DNA]</scope>
    <source>
        <strain evidence="2 3">RDMS1</strain>
    </source>
</reference>
<proteinExistence type="predicted"/>
<sequence>MSMEHNTPRTTAIETLESLGLKQYEAECFTALTRLSYGTAKEISDATDVPRTRVYDAVEQLQREGLVDIQHSSPQQFRAISVTEATALLRQRFNARLTRLQTSLDALEPIEPQTNDTHASVWTTTGSETITRRMVDFLDRANEEAILFMSGNTAITDQLLERVQAAADRGVAIYVGTLSEAVHERLATALPDVTLFASELEWLQPRSTEDETIGRLLLVDRETLLVSSIGRHTPTEEAALWSDGVGNGLLVILRRLLTTGLDSDIGPQEEEVK</sequence>
<dbReference type="InterPro" id="IPR051797">
    <property type="entry name" value="TrmB-like"/>
</dbReference>
<dbReference type="InterPro" id="IPR036388">
    <property type="entry name" value="WH-like_DNA-bd_sf"/>
</dbReference>